<organism evidence="1 2">
    <name type="scientific">Peronosclerospora sorghi</name>
    <dbReference type="NCBI Taxonomy" id="230839"/>
    <lineage>
        <taxon>Eukaryota</taxon>
        <taxon>Sar</taxon>
        <taxon>Stramenopiles</taxon>
        <taxon>Oomycota</taxon>
        <taxon>Peronosporomycetes</taxon>
        <taxon>Peronosporales</taxon>
        <taxon>Peronosporaceae</taxon>
        <taxon>Peronosclerospora</taxon>
    </lineage>
</organism>
<comment type="caution">
    <text evidence="1">The sequence shown here is derived from an EMBL/GenBank/DDBJ whole genome shotgun (WGS) entry which is preliminary data.</text>
</comment>
<name>A0ACC0W188_9STRA</name>
<dbReference type="Proteomes" id="UP001163321">
    <property type="component" value="Chromosome 5"/>
</dbReference>
<reference evidence="1 2" key="1">
    <citation type="journal article" date="2022" name="bioRxiv">
        <title>The genome of the oomycete Peronosclerospora sorghi, a cosmopolitan pathogen of maize and sorghum, is inflated with dispersed pseudogenes.</title>
        <authorList>
            <person name="Fletcher K."/>
            <person name="Martin F."/>
            <person name="Isakeit T."/>
            <person name="Cavanaugh K."/>
            <person name="Magill C."/>
            <person name="Michelmore R."/>
        </authorList>
    </citation>
    <scope>NUCLEOTIDE SEQUENCE [LARGE SCALE GENOMIC DNA]</scope>
    <source>
        <strain evidence="1">P6</strain>
    </source>
</reference>
<evidence type="ECO:0000313" key="1">
    <source>
        <dbReference type="EMBL" id="KAI9912222.1"/>
    </source>
</evidence>
<accession>A0ACC0W188</accession>
<sequence length="133" mass="15063">MHGQYLQILKQYGLLADDESLSLFFKFGTELHVDPCLKSSFAVNDPAALKACEKVPLNYAVVYALTHLMALLPTAKLQVLNHAVGAIANVLVSAHYLSRKKKAPFDQRVFFRMFFNLMKALTIHGWRRQARIT</sequence>
<protein>
    <submittedName>
        <fullName evidence="1">Uncharacterized protein</fullName>
    </submittedName>
</protein>
<evidence type="ECO:0000313" key="2">
    <source>
        <dbReference type="Proteomes" id="UP001163321"/>
    </source>
</evidence>
<dbReference type="EMBL" id="CM047584">
    <property type="protein sequence ID" value="KAI9912222.1"/>
    <property type="molecule type" value="Genomic_DNA"/>
</dbReference>
<gene>
    <name evidence="1" type="ORF">PsorP6_009843</name>
</gene>
<proteinExistence type="predicted"/>
<keyword evidence="2" id="KW-1185">Reference proteome</keyword>